<dbReference type="EMBL" id="CP001344">
    <property type="protein sequence ID" value="ACL44996.1"/>
    <property type="molecule type" value="Genomic_DNA"/>
</dbReference>
<organism evidence="1">
    <name type="scientific">Cyanothece sp. (strain PCC 7425 / ATCC 29141)</name>
    <dbReference type="NCBI Taxonomy" id="395961"/>
    <lineage>
        <taxon>Bacteria</taxon>
        <taxon>Bacillati</taxon>
        <taxon>Cyanobacteriota</taxon>
        <taxon>Cyanophyceae</taxon>
        <taxon>Gomontiellales</taxon>
        <taxon>Cyanothecaceae</taxon>
        <taxon>Cyanothece</taxon>
    </lineage>
</organism>
<protein>
    <submittedName>
        <fullName evidence="1">Uncharacterized protein</fullName>
    </submittedName>
</protein>
<dbReference type="AlphaFoldDB" id="B8HJP3"/>
<dbReference type="KEGG" id="cyn:Cyan7425_2642"/>
<reference evidence="1" key="1">
    <citation type="submission" date="2009-01" db="EMBL/GenBank/DDBJ databases">
        <title>Complete sequence of chromosome Cyanothece sp. PCC 7425.</title>
        <authorList>
            <consortium name="US DOE Joint Genome Institute"/>
            <person name="Lucas S."/>
            <person name="Copeland A."/>
            <person name="Lapidus A."/>
            <person name="Glavina del Rio T."/>
            <person name="Dalin E."/>
            <person name="Tice H."/>
            <person name="Bruce D."/>
            <person name="Goodwin L."/>
            <person name="Pitluck S."/>
            <person name="Sims D."/>
            <person name="Meineke L."/>
            <person name="Brettin T."/>
            <person name="Detter J.C."/>
            <person name="Han C."/>
            <person name="Larimer F."/>
            <person name="Land M."/>
            <person name="Hauser L."/>
            <person name="Kyrpides N."/>
            <person name="Ovchinnikova G."/>
            <person name="Liberton M."/>
            <person name="Stoeckel J."/>
            <person name="Banerjee A."/>
            <person name="Singh A."/>
            <person name="Page L."/>
            <person name="Sato H."/>
            <person name="Zhao L."/>
            <person name="Sherman L."/>
            <person name="Pakrasi H."/>
            <person name="Richardson P."/>
        </authorList>
    </citation>
    <scope>NUCLEOTIDE SEQUENCE</scope>
    <source>
        <strain evidence="1">PCC 7425</strain>
    </source>
</reference>
<name>B8HJP3_CYAP4</name>
<dbReference type="HOGENOM" id="CLU_3060725_0_0_3"/>
<gene>
    <name evidence="1" type="ordered locus">Cyan7425_2642</name>
</gene>
<sequence length="53" mass="5654">MGMVKGKVQALNGSNGIINWLEQTQRGLLGQSARWVTATIQATATAAIAPRWS</sequence>
<accession>B8HJP3</accession>
<evidence type="ECO:0000313" key="1">
    <source>
        <dbReference type="EMBL" id="ACL44996.1"/>
    </source>
</evidence>
<proteinExistence type="predicted"/>